<dbReference type="KEGG" id="ery:CP97_00970"/>
<dbReference type="STRING" id="1648404.CP97_00970"/>
<evidence type="ECO:0000313" key="2">
    <source>
        <dbReference type="EMBL" id="AKQ40924.1"/>
    </source>
</evidence>
<dbReference type="PATRIC" id="fig|1648404.4.peg.208"/>
<evidence type="ECO:0000313" key="3">
    <source>
        <dbReference type="Proteomes" id="UP000059113"/>
    </source>
</evidence>
<dbReference type="AlphaFoldDB" id="A0A0H4VCW3"/>
<dbReference type="Proteomes" id="UP000059113">
    <property type="component" value="Chromosome"/>
</dbReference>
<dbReference type="RefSeq" id="WP_048884404.1">
    <property type="nucleotide sequence ID" value="NZ_CP011310.1"/>
</dbReference>
<reference evidence="2 3" key="1">
    <citation type="journal article" date="2015" name="Int. J. Syst. Evol. Microbiol.">
        <title>Erythrobacter atlanticus sp. nov., a bacterium from ocean sediment able to degrade polycyclic aromatic hydrocarbons.</title>
        <authorList>
            <person name="Zhuang L."/>
            <person name="Liu Y."/>
            <person name="Wang L."/>
            <person name="Wang W."/>
            <person name="Shao Z."/>
        </authorList>
    </citation>
    <scope>NUCLEOTIDE SEQUENCE [LARGE SCALE GENOMIC DNA]</scope>
    <source>
        <strain evidence="3">s21-N3</strain>
    </source>
</reference>
<protein>
    <submittedName>
        <fullName evidence="2">Uncharacterized protein</fullName>
    </submittedName>
</protein>
<organism evidence="2 3">
    <name type="scientific">Aurantiacibacter atlanticus</name>
    <dbReference type="NCBI Taxonomy" id="1648404"/>
    <lineage>
        <taxon>Bacteria</taxon>
        <taxon>Pseudomonadati</taxon>
        <taxon>Pseudomonadota</taxon>
        <taxon>Alphaproteobacteria</taxon>
        <taxon>Sphingomonadales</taxon>
        <taxon>Erythrobacteraceae</taxon>
        <taxon>Aurantiacibacter</taxon>
    </lineage>
</organism>
<keyword evidence="1" id="KW-0732">Signal</keyword>
<proteinExistence type="predicted"/>
<name>A0A0H4VCW3_9SPHN</name>
<keyword evidence="3" id="KW-1185">Reference proteome</keyword>
<reference evidence="3" key="2">
    <citation type="submission" date="2015-04" db="EMBL/GenBank/DDBJ databases">
        <title>The complete genome sequence of Erythrobacter sp. s21-N3.</title>
        <authorList>
            <person name="Zhuang L."/>
            <person name="Liu Y."/>
            <person name="Shao Z."/>
        </authorList>
    </citation>
    <scope>NUCLEOTIDE SEQUENCE [LARGE SCALE GENOMIC DNA]</scope>
    <source>
        <strain evidence="3">s21-N3</strain>
    </source>
</reference>
<feature type="signal peptide" evidence="1">
    <location>
        <begin position="1"/>
        <end position="22"/>
    </location>
</feature>
<dbReference type="OrthoDB" id="5956991at2"/>
<accession>A0A0H4VCW3</accession>
<feature type="chain" id="PRO_5005210706" evidence="1">
    <location>
        <begin position="23"/>
        <end position="133"/>
    </location>
</feature>
<gene>
    <name evidence="2" type="ORF">CP97_00970</name>
</gene>
<dbReference type="EMBL" id="CP011310">
    <property type="protein sequence ID" value="AKQ40924.1"/>
    <property type="molecule type" value="Genomic_DNA"/>
</dbReference>
<sequence>MKHLLTMTAAAAALALTAPASAHDRQERSDEAFAELVEGRVAGEPQSCIRAFRSNRLRVIENVGIAYERGDTLWVARTDNPRDLGPWDIPIIRRHGSQLCRHDVRETVDRSSGMFSGILFLNEFVPYRRAEEG</sequence>
<evidence type="ECO:0000256" key="1">
    <source>
        <dbReference type="SAM" id="SignalP"/>
    </source>
</evidence>